<protein>
    <submittedName>
        <fullName evidence="4">Amidohydrolase family protein</fullName>
    </submittedName>
</protein>
<keyword evidence="2 4" id="KW-0378">Hydrolase</keyword>
<dbReference type="PANTHER" id="PTHR32027:SF9">
    <property type="entry name" value="BLL3847 PROTEIN"/>
    <property type="match status" value="1"/>
</dbReference>
<gene>
    <name evidence="4" type="ORF">FF124_11500</name>
</gene>
<dbReference type="FunFam" id="3.20.20.140:FF:000019">
    <property type="entry name" value="Cytosine deaminase"/>
    <property type="match status" value="1"/>
</dbReference>
<keyword evidence="1" id="KW-0479">Metal-binding</keyword>
<accession>A0A5C4JS08</accession>
<dbReference type="SUPFAM" id="SSF51338">
    <property type="entry name" value="Composite domain of metallo-dependent hydrolases"/>
    <property type="match status" value="1"/>
</dbReference>
<dbReference type="GO" id="GO:0019239">
    <property type="term" value="F:deaminase activity"/>
    <property type="evidence" value="ECO:0007669"/>
    <property type="project" value="UniProtKB-ARBA"/>
</dbReference>
<dbReference type="Proteomes" id="UP000307874">
    <property type="component" value="Unassembled WGS sequence"/>
</dbReference>
<evidence type="ECO:0000313" key="5">
    <source>
        <dbReference type="Proteomes" id="UP000307874"/>
    </source>
</evidence>
<dbReference type="GO" id="GO:0046872">
    <property type="term" value="F:metal ion binding"/>
    <property type="evidence" value="ECO:0007669"/>
    <property type="project" value="UniProtKB-KW"/>
</dbReference>
<dbReference type="RefSeq" id="WP_138748640.1">
    <property type="nucleotide sequence ID" value="NZ_VCLB01000006.1"/>
</dbReference>
<keyword evidence="5" id="KW-1185">Reference proteome</keyword>
<dbReference type="Gene3D" id="2.30.40.10">
    <property type="entry name" value="Urease, subunit C, domain 1"/>
    <property type="match status" value="1"/>
</dbReference>
<organism evidence="4 5">
    <name type="scientific">Martelella lutilitoris</name>
    <dbReference type="NCBI Taxonomy" id="2583532"/>
    <lineage>
        <taxon>Bacteria</taxon>
        <taxon>Pseudomonadati</taxon>
        <taxon>Pseudomonadota</taxon>
        <taxon>Alphaproteobacteria</taxon>
        <taxon>Hyphomicrobiales</taxon>
        <taxon>Aurantimonadaceae</taxon>
        <taxon>Martelella</taxon>
    </lineage>
</organism>
<dbReference type="OrthoDB" id="9815027at2"/>
<dbReference type="GO" id="GO:0016814">
    <property type="term" value="F:hydrolase activity, acting on carbon-nitrogen (but not peptide) bonds, in cyclic amidines"/>
    <property type="evidence" value="ECO:0007669"/>
    <property type="project" value="UniProtKB-ARBA"/>
</dbReference>
<reference evidence="4 5" key="1">
    <citation type="submission" date="2019-05" db="EMBL/GenBank/DDBJ databases">
        <authorList>
            <person name="Lee S.D."/>
        </authorList>
    </citation>
    <scope>NUCLEOTIDE SEQUENCE [LARGE SCALE GENOMIC DNA]</scope>
    <source>
        <strain evidence="4 5">GH2-6</strain>
    </source>
</reference>
<dbReference type="Gene3D" id="3.20.20.140">
    <property type="entry name" value="Metal-dependent hydrolases"/>
    <property type="match status" value="1"/>
</dbReference>
<evidence type="ECO:0000256" key="1">
    <source>
        <dbReference type="ARBA" id="ARBA00022723"/>
    </source>
</evidence>
<dbReference type="AlphaFoldDB" id="A0A5C4JS08"/>
<dbReference type="CDD" id="cd01293">
    <property type="entry name" value="Bact_CD"/>
    <property type="match status" value="1"/>
</dbReference>
<dbReference type="InterPro" id="IPR052349">
    <property type="entry name" value="Metallo-hydrolase_Enzymes"/>
</dbReference>
<dbReference type="InterPro" id="IPR011059">
    <property type="entry name" value="Metal-dep_hydrolase_composite"/>
</dbReference>
<evidence type="ECO:0000259" key="3">
    <source>
        <dbReference type="Pfam" id="PF07969"/>
    </source>
</evidence>
<reference evidence="4 5" key="2">
    <citation type="submission" date="2019-06" db="EMBL/GenBank/DDBJ databases">
        <title>Martelella lutilitoris sp. nov., isolated from a tidal mudflat.</title>
        <authorList>
            <person name="Kim Y.-J."/>
        </authorList>
    </citation>
    <scope>NUCLEOTIDE SEQUENCE [LARGE SCALE GENOMIC DNA]</scope>
    <source>
        <strain evidence="4 5">GH2-6</strain>
    </source>
</reference>
<dbReference type="NCBIfam" id="NF004636">
    <property type="entry name" value="PRK05985.1"/>
    <property type="match status" value="1"/>
</dbReference>
<dbReference type="PANTHER" id="PTHR32027">
    <property type="entry name" value="CYTOSINE DEAMINASE"/>
    <property type="match status" value="1"/>
</dbReference>
<dbReference type="Pfam" id="PF07969">
    <property type="entry name" value="Amidohydro_3"/>
    <property type="match status" value="1"/>
</dbReference>
<proteinExistence type="predicted"/>
<dbReference type="EMBL" id="VCLB01000006">
    <property type="protein sequence ID" value="TNB47479.1"/>
    <property type="molecule type" value="Genomic_DNA"/>
</dbReference>
<evidence type="ECO:0000313" key="4">
    <source>
        <dbReference type="EMBL" id="TNB47479.1"/>
    </source>
</evidence>
<feature type="domain" description="Amidohydrolase 3" evidence="3">
    <location>
        <begin position="138"/>
        <end position="387"/>
    </location>
</feature>
<name>A0A5C4JS08_9HYPH</name>
<evidence type="ECO:0000256" key="2">
    <source>
        <dbReference type="ARBA" id="ARBA00022801"/>
    </source>
</evidence>
<dbReference type="InterPro" id="IPR013108">
    <property type="entry name" value="Amidohydro_3"/>
</dbReference>
<dbReference type="SUPFAM" id="SSF51556">
    <property type="entry name" value="Metallo-dependent hydrolases"/>
    <property type="match status" value="1"/>
</dbReference>
<sequence>MPAHIAVENIRNAKGESVSLLIKEGLVDGFAPEGTVDAPDTAERFDGGGKMILPGLVDGHIHLDKTLIGLPFIPHIPGETVAKRIAAERALRRTVALPVTARGGALIEKIAALGTVAVRSHVDIDTEIGLKGLEQVLSLRESHGHLIDIEIVAFPQSGIIRDPGTAELLHEAVAAGADLVGGLDPAGIDNDIEGHLNAVFAVAEKHNVGVDLHLHDGGSLGAFELRQIAERTIASSLQGRVAVSHAFCLGELDDAEFGRTASLLARAGVSIMTNGPGPVPMPPVKRLAEAGVRVFVGSDNIRDAWSPFGNGDLIERAGIICDRQDFRADDDLQRAFALVTGASGAVLGRGDPLSPGAPADFILVDCGSIAETLAERPVARTVFKAGRKVAEAGRLV</sequence>
<dbReference type="InterPro" id="IPR032466">
    <property type="entry name" value="Metal_Hydrolase"/>
</dbReference>
<comment type="caution">
    <text evidence="4">The sequence shown here is derived from an EMBL/GenBank/DDBJ whole genome shotgun (WGS) entry which is preliminary data.</text>
</comment>